<dbReference type="AlphaFoldDB" id="A0A0J6FTP6"/>
<name>A0A0J6FTP6_9BACL</name>
<dbReference type="InterPro" id="IPR006171">
    <property type="entry name" value="TOPRIM_dom"/>
</dbReference>
<protein>
    <submittedName>
        <fullName evidence="2">TOPRIM domain-containing protein</fullName>
    </submittedName>
</protein>
<dbReference type="EMBL" id="LELK01000004">
    <property type="protein sequence ID" value="KMM37712.1"/>
    <property type="molecule type" value="Genomic_DNA"/>
</dbReference>
<dbReference type="SMART" id="SM00493">
    <property type="entry name" value="TOPRIM"/>
    <property type="match status" value="1"/>
</dbReference>
<evidence type="ECO:0000313" key="2">
    <source>
        <dbReference type="EMBL" id="KMM37712.1"/>
    </source>
</evidence>
<dbReference type="GO" id="GO:0043822">
    <property type="term" value="F:ribonuclease M5 activity"/>
    <property type="evidence" value="ECO:0007669"/>
    <property type="project" value="TreeGrafter"/>
</dbReference>
<dbReference type="Gene3D" id="3.40.1360.10">
    <property type="match status" value="1"/>
</dbReference>
<gene>
    <name evidence="2" type="ORF">AB986_14670</name>
</gene>
<dbReference type="SUPFAM" id="SSF110455">
    <property type="entry name" value="Toprim domain"/>
    <property type="match status" value="1"/>
</dbReference>
<dbReference type="PATRIC" id="fig|157733.3.peg.1002"/>
<accession>A0A0J6FTP6</accession>
<sequence length="114" mass="13298">MERCAMNDKVIIVEGKTDKEQLMRVLDEPVSIICTYGTISFERLEELSEELEEMDVYVLVDADDAGEKLRRQLSREIPHAEHLYITMLHREVAETPLNYLTRILRAAKFKVMTI</sequence>
<reference evidence="2" key="1">
    <citation type="submission" date="2015-06" db="EMBL/GenBank/DDBJ databases">
        <authorList>
            <person name="Liu B."/>
            <person name="Wang J."/>
            <person name="Zhu Y."/>
            <person name="Liu G."/>
            <person name="Chen Q."/>
            <person name="Zheng C."/>
            <person name="Che J."/>
            <person name="Ge C."/>
            <person name="Shi H."/>
            <person name="Pan Z."/>
            <person name="Liu X."/>
        </authorList>
    </citation>
    <scope>NUCLEOTIDE SEQUENCE [LARGE SCALE GENOMIC DNA]</scope>
    <source>
        <strain evidence="2">DSM 16346</strain>
    </source>
</reference>
<evidence type="ECO:0000313" key="3">
    <source>
        <dbReference type="Proteomes" id="UP000035996"/>
    </source>
</evidence>
<dbReference type="STRING" id="157733.AB986_14670"/>
<dbReference type="GO" id="GO:0006364">
    <property type="term" value="P:rRNA processing"/>
    <property type="evidence" value="ECO:0007669"/>
    <property type="project" value="TreeGrafter"/>
</dbReference>
<dbReference type="PANTHER" id="PTHR39156:SF2">
    <property type="entry name" value="DNA PRIMASE (BACTERIAL TYPE) AND SMALL PRIMASE-LIKE PROTEINS"/>
    <property type="match status" value="1"/>
</dbReference>
<keyword evidence="3" id="KW-1185">Reference proteome</keyword>
<comment type="caution">
    <text evidence="2">The sequence shown here is derived from an EMBL/GenBank/DDBJ whole genome shotgun (WGS) entry which is preliminary data.</text>
</comment>
<dbReference type="Proteomes" id="UP000035996">
    <property type="component" value="Unassembled WGS sequence"/>
</dbReference>
<organism evidence="2 3">
    <name type="scientific">Guptibacillus hwajinpoensis</name>
    <dbReference type="NCBI Taxonomy" id="208199"/>
    <lineage>
        <taxon>Bacteria</taxon>
        <taxon>Bacillati</taxon>
        <taxon>Bacillota</taxon>
        <taxon>Bacilli</taxon>
        <taxon>Bacillales</taxon>
        <taxon>Guptibacillaceae</taxon>
        <taxon>Guptibacillus</taxon>
    </lineage>
</organism>
<feature type="domain" description="Toprim" evidence="1">
    <location>
        <begin position="8"/>
        <end position="93"/>
    </location>
</feature>
<evidence type="ECO:0000259" key="1">
    <source>
        <dbReference type="PROSITE" id="PS50880"/>
    </source>
</evidence>
<proteinExistence type="predicted"/>
<dbReference type="Pfam" id="PF01751">
    <property type="entry name" value="Toprim"/>
    <property type="match status" value="1"/>
</dbReference>
<dbReference type="PROSITE" id="PS50880">
    <property type="entry name" value="TOPRIM"/>
    <property type="match status" value="1"/>
</dbReference>
<dbReference type="PANTHER" id="PTHR39156">
    <property type="entry name" value="RIBONUCLEASE M5"/>
    <property type="match status" value="1"/>
</dbReference>